<dbReference type="InterPro" id="IPR013320">
    <property type="entry name" value="ConA-like_dom_sf"/>
</dbReference>
<dbReference type="Proteomes" id="UP000585050">
    <property type="component" value="Unassembled WGS sequence"/>
</dbReference>
<gene>
    <name evidence="4" type="ORF">HGP29_10090</name>
</gene>
<dbReference type="AlphaFoldDB" id="A0A7X8SK05"/>
<evidence type="ECO:0000256" key="1">
    <source>
        <dbReference type="ARBA" id="ARBA00006865"/>
    </source>
</evidence>
<reference evidence="4 5" key="1">
    <citation type="submission" date="2020-04" db="EMBL/GenBank/DDBJ databases">
        <title>Flammeovirga sp. SR4, a novel species isolated from seawater.</title>
        <authorList>
            <person name="Wang X."/>
        </authorList>
    </citation>
    <scope>NUCLEOTIDE SEQUENCE [LARGE SCALE GENOMIC DNA]</scope>
    <source>
        <strain evidence="4 5">SR4</strain>
    </source>
</reference>
<dbReference type="RefSeq" id="WP_168882275.1">
    <property type="nucleotide sequence ID" value="NZ_JABAIL010000003.1"/>
</dbReference>
<accession>A0A7X8SK05</accession>
<dbReference type="GO" id="GO:0004553">
    <property type="term" value="F:hydrolase activity, hydrolyzing O-glycosyl compounds"/>
    <property type="evidence" value="ECO:0007669"/>
    <property type="project" value="InterPro"/>
</dbReference>
<dbReference type="PANTHER" id="PTHR10963:SF55">
    <property type="entry name" value="GLYCOSIDE HYDROLASE FAMILY 16 PROTEIN"/>
    <property type="match status" value="1"/>
</dbReference>
<dbReference type="NCBIfam" id="TIGR04183">
    <property type="entry name" value="Por_Secre_tail"/>
    <property type="match status" value="1"/>
</dbReference>
<dbReference type="InterPro" id="IPR050546">
    <property type="entry name" value="Glycosyl_Hydrlase_16"/>
</dbReference>
<keyword evidence="2" id="KW-0732">Signal</keyword>
<dbReference type="PANTHER" id="PTHR10963">
    <property type="entry name" value="GLYCOSYL HYDROLASE-RELATED"/>
    <property type="match status" value="1"/>
</dbReference>
<feature type="chain" id="PRO_5030934550" evidence="2">
    <location>
        <begin position="25"/>
        <end position="503"/>
    </location>
</feature>
<proteinExistence type="inferred from homology"/>
<dbReference type="Gene3D" id="2.60.120.200">
    <property type="match status" value="1"/>
</dbReference>
<name>A0A7X8SK05_9BACT</name>
<evidence type="ECO:0000313" key="5">
    <source>
        <dbReference type="Proteomes" id="UP000585050"/>
    </source>
</evidence>
<keyword evidence="5" id="KW-1185">Reference proteome</keyword>
<organism evidence="4 5">
    <name type="scientific">Flammeovirga agarivorans</name>
    <dbReference type="NCBI Taxonomy" id="2726742"/>
    <lineage>
        <taxon>Bacteria</taxon>
        <taxon>Pseudomonadati</taxon>
        <taxon>Bacteroidota</taxon>
        <taxon>Cytophagia</taxon>
        <taxon>Cytophagales</taxon>
        <taxon>Flammeovirgaceae</taxon>
        <taxon>Flammeovirga</taxon>
    </lineage>
</organism>
<evidence type="ECO:0000256" key="2">
    <source>
        <dbReference type="SAM" id="SignalP"/>
    </source>
</evidence>
<dbReference type="EMBL" id="JABAIL010000003">
    <property type="protein sequence ID" value="NLR91557.1"/>
    <property type="molecule type" value="Genomic_DNA"/>
</dbReference>
<evidence type="ECO:0000259" key="3">
    <source>
        <dbReference type="PROSITE" id="PS51762"/>
    </source>
</evidence>
<feature type="domain" description="GH16" evidence="3">
    <location>
        <begin position="33"/>
        <end position="300"/>
    </location>
</feature>
<feature type="signal peptide" evidence="2">
    <location>
        <begin position="1"/>
        <end position="24"/>
    </location>
</feature>
<dbReference type="SUPFAM" id="SSF49899">
    <property type="entry name" value="Concanavalin A-like lectins/glucanases"/>
    <property type="match status" value="1"/>
</dbReference>
<protein>
    <submittedName>
        <fullName evidence="4">Family 16 glycosylhydrolase</fullName>
    </submittedName>
</protein>
<dbReference type="Pfam" id="PF18962">
    <property type="entry name" value="Por_Secre_tail"/>
    <property type="match status" value="1"/>
</dbReference>
<keyword evidence="4" id="KW-0378">Hydrolase</keyword>
<sequence length="503" mass="57102">MKNKRTKMLLLFLMIAAFINHISAQTPVSHGHLEWELDDNQSDEFESLDTQKWENDPNDWGVWSWEPSLAYVEDNELKIKMIQETHRRDTNYGSNQELYYKSGIIRNNRTITYGYFEAKIKGADRFPGVSPAFWLYSINQPDPTEDGQAKYSEIDVVELTQKEWDFENNDWEGPEAIDMNLHAVARENGELIQIRPHKTPEIAQNKWIADFDPREDYHTYGVLSRVDSIFWYVDGVERGRKENLYWHLPMHITVSMGLRAPFVEYIEDGSRRPVPDSTTTVGFPTEMACQYVRVWKAKSQIYADKDQYSNVEFAKADGINFISYFDAGSGSVAASNLEVELHEMDENGESVEVVGKSQALIVGKAAGETASLINIQNVKNTSELDDGHYYEITASFTSTENEEETITLTTSIKDLQIVDQITSSDIDLGQNIELYPNPTSSSFRLKGIQGPVDISILNPTGNVVLESSITPNTEVDVRSLTNGVYIVKVNIGGKVYTKRLLKL</sequence>
<evidence type="ECO:0000313" key="4">
    <source>
        <dbReference type="EMBL" id="NLR91557.1"/>
    </source>
</evidence>
<comment type="similarity">
    <text evidence="1">Belongs to the glycosyl hydrolase 16 family.</text>
</comment>
<dbReference type="InterPro" id="IPR026444">
    <property type="entry name" value="Secre_tail"/>
</dbReference>
<comment type="caution">
    <text evidence="4">The sequence shown here is derived from an EMBL/GenBank/DDBJ whole genome shotgun (WGS) entry which is preliminary data.</text>
</comment>
<dbReference type="Pfam" id="PF00722">
    <property type="entry name" value="Glyco_hydro_16"/>
    <property type="match status" value="1"/>
</dbReference>
<dbReference type="PROSITE" id="PS51762">
    <property type="entry name" value="GH16_2"/>
    <property type="match status" value="1"/>
</dbReference>
<dbReference type="InterPro" id="IPR000757">
    <property type="entry name" value="Beta-glucanase-like"/>
</dbReference>
<dbReference type="GO" id="GO:0005975">
    <property type="term" value="P:carbohydrate metabolic process"/>
    <property type="evidence" value="ECO:0007669"/>
    <property type="project" value="InterPro"/>
</dbReference>